<evidence type="ECO:0000313" key="2">
    <source>
        <dbReference type="Proteomes" id="UP000030021"/>
    </source>
</evidence>
<dbReference type="AlphaFoldDB" id="A0A0A0HR57"/>
<dbReference type="InterPro" id="IPR015315">
    <property type="entry name" value="DUF1963"/>
</dbReference>
<evidence type="ECO:0000313" key="1">
    <source>
        <dbReference type="EMBL" id="KGM89104.1"/>
    </source>
</evidence>
<protein>
    <recommendedName>
        <fullName evidence="3">DUF1963 domain-containing protein</fullName>
    </recommendedName>
</protein>
<dbReference type="SUPFAM" id="SSF103032">
    <property type="entry name" value="Hypothetical protein YwqG"/>
    <property type="match status" value="3"/>
</dbReference>
<dbReference type="InterPro" id="IPR035948">
    <property type="entry name" value="YwqG-like_sf"/>
</dbReference>
<dbReference type="eggNOG" id="COG3878">
    <property type="taxonomic scope" value="Bacteria"/>
</dbReference>
<dbReference type="HOGENOM" id="CLU_371674_0_0_5"/>
<sequence length="748" mass="83677">MSRFGGHPNLPTDMPWPMDAAGRPMHHVLQIDCAEVPRVDPDFPAEGMLWLFITGNYDQRGAPSLGEDDGASKIIYAPKPGRAPVEHPAETPPLGEYSHAQRNIELKVEPKPEPQGILSRLLGKQPKAYSGTGQTGYFAPVALTPHSFDSHPDADPKPLYDAMRVEPSATTAEDGIRPLQMLGYAPRLQLLKSLTLDRSRADSLVHARKTYELAKASEHNNEVLLFQLAHNSACNLDLVSDDYVMHFVVSRQDLRARDFDNHQVRFERVNRAGRWFAKPRQPALPALPANMERRAGLILKPLVPGERTTANQFCGWPQLPASLEWPCTSDGRPLHFLMQLDCATLPRSVDGFTLPDIPNEGTLFLFLDAVADAFYEETVRLIYTADSVSHLAPVAPPAALAPLRDSGWNRTSLGIFRRDYGKRPAETDVPLQAPNWEPRLPFEPVPYVGTESAEYSDELEALQKAALEQALPADPLAEDGVALVLEELPNWASAFIENKAEDKYALARGVQLVPRSFPWRWSDIQECMESYFYFGQYRFIKDDEDVDERIEQAARARETLWGSDLDGDVRAWAARVMHQDPLGHIPSEIAAEYRAWLASLDAAGATLPVETAQETPAERDWRLDLHDAFVSTLEPLAMPPLRATRHFTLHDDTADDIPAEIRSLAAKQMRYDRSSTEFPSERHTPVPHVLFGPKDPQNVAKTDLLLLTLATGYGLTTLWGDCSALQIWISPEDLTARRFDKIRAQIAW</sequence>
<dbReference type="EMBL" id="AONH01000003">
    <property type="protein sequence ID" value="KGM89104.1"/>
    <property type="molecule type" value="Genomic_DNA"/>
</dbReference>
<dbReference type="Gene3D" id="2.30.320.10">
    <property type="entry name" value="YwqG-like"/>
    <property type="match status" value="3"/>
</dbReference>
<dbReference type="PANTHER" id="PTHR36436:SF6">
    <property type="entry name" value="SLL5081 PROTEIN"/>
    <property type="match status" value="1"/>
</dbReference>
<evidence type="ECO:0008006" key="3">
    <source>
        <dbReference type="Google" id="ProtNLM"/>
    </source>
</evidence>
<dbReference type="Proteomes" id="UP000030021">
    <property type="component" value="Unassembled WGS sequence"/>
</dbReference>
<reference evidence="1 2" key="1">
    <citation type="submission" date="2013-01" db="EMBL/GenBank/DDBJ databases">
        <authorList>
            <person name="Fiebig A."/>
            <person name="Goeker M."/>
            <person name="Klenk H.-P.P."/>
        </authorList>
    </citation>
    <scope>NUCLEOTIDE SEQUENCE [LARGE SCALE GENOMIC DNA]</scope>
    <source>
        <strain evidence="1 2">DSM 17069</strain>
    </source>
</reference>
<comment type="caution">
    <text evidence="1">The sequence shown here is derived from an EMBL/GenBank/DDBJ whole genome shotgun (WGS) entry which is preliminary data.</text>
</comment>
<accession>A0A0A0HR57</accession>
<dbReference type="Pfam" id="PF09234">
    <property type="entry name" value="DUF1963"/>
    <property type="match status" value="3"/>
</dbReference>
<organism evidence="1 2">
    <name type="scientific">Roseovarius mucosus DSM 17069</name>
    <dbReference type="NCBI Taxonomy" id="1288298"/>
    <lineage>
        <taxon>Bacteria</taxon>
        <taxon>Pseudomonadati</taxon>
        <taxon>Pseudomonadota</taxon>
        <taxon>Alphaproteobacteria</taxon>
        <taxon>Rhodobacterales</taxon>
        <taxon>Roseobacteraceae</taxon>
        <taxon>Roseovarius</taxon>
    </lineage>
</organism>
<proteinExistence type="predicted"/>
<dbReference type="PATRIC" id="fig|1288298.3.peg.913"/>
<gene>
    <name evidence="1" type="ORF">rosmuc_00900</name>
</gene>
<dbReference type="PANTHER" id="PTHR36436">
    <property type="entry name" value="SLL5081 PROTEIN"/>
    <property type="match status" value="1"/>
</dbReference>
<name>A0A0A0HR57_9RHOB</name>